<dbReference type="InterPro" id="IPR036047">
    <property type="entry name" value="F-box-like_dom_sf"/>
</dbReference>
<proteinExistence type="predicted"/>
<evidence type="ECO:0000259" key="1">
    <source>
        <dbReference type="PROSITE" id="PS50181"/>
    </source>
</evidence>
<dbReference type="PANTHER" id="PTHR32278">
    <property type="entry name" value="F-BOX DOMAIN-CONTAINING PROTEIN"/>
    <property type="match status" value="1"/>
</dbReference>
<dbReference type="InterPro" id="IPR025886">
    <property type="entry name" value="PP2-like"/>
</dbReference>
<dbReference type="PROSITE" id="PS50181">
    <property type="entry name" value="FBOX"/>
    <property type="match status" value="1"/>
</dbReference>
<dbReference type="Proteomes" id="UP000604825">
    <property type="component" value="Unassembled WGS sequence"/>
</dbReference>
<gene>
    <name evidence="2" type="ORF">NCGR_LOCUS27445</name>
</gene>
<dbReference type="SUPFAM" id="SSF81383">
    <property type="entry name" value="F-box domain"/>
    <property type="match status" value="1"/>
</dbReference>
<dbReference type="OrthoDB" id="654977at2759"/>
<dbReference type="Pfam" id="PF14299">
    <property type="entry name" value="PP2"/>
    <property type="match status" value="1"/>
</dbReference>
<feature type="domain" description="F-box" evidence="1">
    <location>
        <begin position="10"/>
        <end position="56"/>
    </location>
</feature>
<keyword evidence="3" id="KW-1185">Reference proteome</keyword>
<accession>A0A811PKY6</accession>
<dbReference type="PANTHER" id="PTHR32278:SF137">
    <property type="entry name" value="F-BOX DOMAIN-CONTAINING PROTEIN"/>
    <property type="match status" value="1"/>
</dbReference>
<dbReference type="InterPro" id="IPR001810">
    <property type="entry name" value="F-box_dom"/>
</dbReference>
<dbReference type="Pfam" id="PF00646">
    <property type="entry name" value="F-box"/>
    <property type="match status" value="1"/>
</dbReference>
<sequence length="283" mass="31327">MESTPTAPARCEIARLPDDLLSATLARTGPRDACRAAVVSPAFRAAADADAVWSSLLPRHLPPLANGELPADPLPTKKQLFMRLSDPGSPVLLADRLTSMWLDRATGARCYMLSARKLGIAWGDTPQYWRWIPINLYRISEAAELRHVWWLEIRGEIDSKMLSRHTTYSAYIVFSLAQRRLGLYYTCKEASVSLGGSSRSTRRVCLDVGHNRADTWPSLRGDLPEDTLFPRVRGDGWMEVEVGEFCSGEGDDGEVSISLMETSVIKSGLVVLGIEIRPKEQGV</sequence>
<name>A0A811PKY6_9POAL</name>
<evidence type="ECO:0000313" key="3">
    <source>
        <dbReference type="Proteomes" id="UP000604825"/>
    </source>
</evidence>
<protein>
    <recommendedName>
        <fullName evidence="1">F-box domain-containing protein</fullName>
    </recommendedName>
</protein>
<reference evidence="2" key="1">
    <citation type="submission" date="2020-10" db="EMBL/GenBank/DDBJ databases">
        <authorList>
            <person name="Han B."/>
            <person name="Lu T."/>
            <person name="Zhao Q."/>
            <person name="Huang X."/>
            <person name="Zhao Y."/>
        </authorList>
    </citation>
    <scope>NUCLEOTIDE SEQUENCE</scope>
</reference>
<organism evidence="2 3">
    <name type="scientific">Miscanthus lutarioriparius</name>
    <dbReference type="NCBI Taxonomy" id="422564"/>
    <lineage>
        <taxon>Eukaryota</taxon>
        <taxon>Viridiplantae</taxon>
        <taxon>Streptophyta</taxon>
        <taxon>Embryophyta</taxon>
        <taxon>Tracheophyta</taxon>
        <taxon>Spermatophyta</taxon>
        <taxon>Magnoliopsida</taxon>
        <taxon>Liliopsida</taxon>
        <taxon>Poales</taxon>
        <taxon>Poaceae</taxon>
        <taxon>PACMAD clade</taxon>
        <taxon>Panicoideae</taxon>
        <taxon>Andropogonodae</taxon>
        <taxon>Andropogoneae</taxon>
        <taxon>Saccharinae</taxon>
        <taxon>Miscanthus</taxon>
    </lineage>
</organism>
<evidence type="ECO:0000313" key="2">
    <source>
        <dbReference type="EMBL" id="CAD6241770.1"/>
    </source>
</evidence>
<comment type="caution">
    <text evidence="2">The sequence shown here is derived from an EMBL/GenBank/DDBJ whole genome shotgun (WGS) entry which is preliminary data.</text>
</comment>
<dbReference type="EMBL" id="CAJGYO010000007">
    <property type="protein sequence ID" value="CAD6241770.1"/>
    <property type="molecule type" value="Genomic_DNA"/>
</dbReference>
<dbReference type="AlphaFoldDB" id="A0A811PKY6"/>